<feature type="compositionally biased region" description="Polar residues" evidence="1">
    <location>
        <begin position="1"/>
        <end position="10"/>
    </location>
</feature>
<dbReference type="Proteomes" id="UP000796880">
    <property type="component" value="Unassembled WGS sequence"/>
</dbReference>
<feature type="region of interest" description="Disordered" evidence="1">
    <location>
        <begin position="1"/>
        <end position="22"/>
    </location>
</feature>
<gene>
    <name evidence="2" type="ORF">FNV43_RR11144</name>
</gene>
<accession>A0A8K0H510</accession>
<dbReference type="AlphaFoldDB" id="A0A8K0H510"/>
<evidence type="ECO:0000313" key="2">
    <source>
        <dbReference type="EMBL" id="KAF3445967.1"/>
    </source>
</evidence>
<organism evidence="2 3">
    <name type="scientific">Rhamnella rubrinervis</name>
    <dbReference type="NCBI Taxonomy" id="2594499"/>
    <lineage>
        <taxon>Eukaryota</taxon>
        <taxon>Viridiplantae</taxon>
        <taxon>Streptophyta</taxon>
        <taxon>Embryophyta</taxon>
        <taxon>Tracheophyta</taxon>
        <taxon>Spermatophyta</taxon>
        <taxon>Magnoliopsida</taxon>
        <taxon>eudicotyledons</taxon>
        <taxon>Gunneridae</taxon>
        <taxon>Pentapetalae</taxon>
        <taxon>rosids</taxon>
        <taxon>fabids</taxon>
        <taxon>Rosales</taxon>
        <taxon>Rhamnaceae</taxon>
        <taxon>rhamnoid group</taxon>
        <taxon>Rhamneae</taxon>
        <taxon>Rhamnella</taxon>
    </lineage>
</organism>
<reference evidence="2" key="1">
    <citation type="submission" date="2020-03" db="EMBL/GenBank/DDBJ databases">
        <title>A high-quality chromosome-level genome assembly of a woody plant with both climbing and erect habits, Rhamnella rubrinervis.</title>
        <authorList>
            <person name="Lu Z."/>
            <person name="Yang Y."/>
            <person name="Zhu X."/>
            <person name="Sun Y."/>
        </authorList>
    </citation>
    <scope>NUCLEOTIDE SEQUENCE</scope>
    <source>
        <strain evidence="2">BYM</strain>
        <tissue evidence="2">Leaf</tissue>
    </source>
</reference>
<evidence type="ECO:0000313" key="3">
    <source>
        <dbReference type="Proteomes" id="UP000796880"/>
    </source>
</evidence>
<dbReference type="EMBL" id="VOIH02000005">
    <property type="protein sequence ID" value="KAF3445967.1"/>
    <property type="molecule type" value="Genomic_DNA"/>
</dbReference>
<proteinExistence type="predicted"/>
<name>A0A8K0H510_9ROSA</name>
<protein>
    <submittedName>
        <fullName evidence="2">Uncharacterized protein</fullName>
    </submittedName>
</protein>
<keyword evidence="3" id="KW-1185">Reference proteome</keyword>
<evidence type="ECO:0000256" key="1">
    <source>
        <dbReference type="SAM" id="MobiDB-lite"/>
    </source>
</evidence>
<comment type="caution">
    <text evidence="2">The sequence shown here is derived from an EMBL/GenBank/DDBJ whole genome shotgun (WGS) entry which is preliminary data.</text>
</comment>
<sequence>MRGDGSTTVETSEDPYKGESSRHIDKSGYFGKVRVMQRHSWNGWHMIINFECDWRGRIEEETLGMNLEYVVRVMVVELEYNPEKGLEGMCVLGDVLDKVEAQWMKVVDKNDGELVIMVRRRGKCVILVVKLGEIWDNYKVEVLYLMELATAAVVAADRHDGDQMAEVASGRHIGVGFVLAAVIIGPQGSMEMVVRVVESSKGKSFLNNIDHLKL</sequence>